<dbReference type="EnsemblProtists" id="EKX42724">
    <property type="protein sequence ID" value="EKX42724"/>
    <property type="gene ID" value="GUITHDRAFT_141116"/>
</dbReference>
<accession>L1J3L9</accession>
<organism evidence="2">
    <name type="scientific">Guillardia theta (strain CCMP2712)</name>
    <name type="common">Cryptophyte</name>
    <dbReference type="NCBI Taxonomy" id="905079"/>
    <lineage>
        <taxon>Eukaryota</taxon>
        <taxon>Cryptophyceae</taxon>
        <taxon>Pyrenomonadales</taxon>
        <taxon>Geminigeraceae</taxon>
        <taxon>Guillardia</taxon>
    </lineage>
</organism>
<feature type="region of interest" description="Disordered" evidence="1">
    <location>
        <begin position="124"/>
        <end position="160"/>
    </location>
</feature>
<sequence>MQRESLSRLDIRESVNTQQSLRECLENLKIDNVSELSKFRQEEIRELDLPSEAKQSLLSLHAHCMDENTTLKDLLESLEQEDSQDAKFRILRSRELRNVQQSHTIRRLSDLSLSSKEHALLSDRGHLGLSAQREDLGKEKSIPRRPPRLVPPTSSSALAP</sequence>
<protein>
    <submittedName>
        <fullName evidence="2 3">Uncharacterized protein</fullName>
    </submittedName>
</protein>
<dbReference type="Proteomes" id="UP000011087">
    <property type="component" value="Unassembled WGS sequence"/>
</dbReference>
<evidence type="ECO:0000313" key="4">
    <source>
        <dbReference type="Proteomes" id="UP000011087"/>
    </source>
</evidence>
<dbReference type="KEGG" id="gtt:GUITHDRAFT_141116"/>
<dbReference type="PaxDb" id="55529-EKX42724"/>
<feature type="compositionally biased region" description="Basic and acidic residues" evidence="1">
    <location>
        <begin position="124"/>
        <end position="142"/>
    </location>
</feature>
<proteinExistence type="predicted"/>
<reference evidence="4" key="2">
    <citation type="submission" date="2012-11" db="EMBL/GenBank/DDBJ databases">
        <authorList>
            <person name="Kuo A."/>
            <person name="Curtis B.A."/>
            <person name="Tanifuji G."/>
            <person name="Burki F."/>
            <person name="Gruber A."/>
            <person name="Irimia M."/>
            <person name="Maruyama S."/>
            <person name="Arias M.C."/>
            <person name="Ball S.G."/>
            <person name="Gile G.H."/>
            <person name="Hirakawa Y."/>
            <person name="Hopkins J.F."/>
            <person name="Rensing S.A."/>
            <person name="Schmutz J."/>
            <person name="Symeonidi A."/>
            <person name="Elias M."/>
            <person name="Eveleigh R.J."/>
            <person name="Herman E.K."/>
            <person name="Klute M.J."/>
            <person name="Nakayama T."/>
            <person name="Obornik M."/>
            <person name="Reyes-Prieto A."/>
            <person name="Armbrust E.V."/>
            <person name="Aves S.J."/>
            <person name="Beiko R.G."/>
            <person name="Coutinho P."/>
            <person name="Dacks J.B."/>
            <person name="Durnford D.G."/>
            <person name="Fast N.M."/>
            <person name="Green B.R."/>
            <person name="Grisdale C."/>
            <person name="Hempe F."/>
            <person name="Henrissat B."/>
            <person name="Hoppner M.P."/>
            <person name="Ishida K.-I."/>
            <person name="Kim E."/>
            <person name="Koreny L."/>
            <person name="Kroth P.G."/>
            <person name="Liu Y."/>
            <person name="Malik S.-B."/>
            <person name="Maier U.G."/>
            <person name="McRose D."/>
            <person name="Mock T."/>
            <person name="Neilson J.A."/>
            <person name="Onodera N.T."/>
            <person name="Poole A.M."/>
            <person name="Pritham E.J."/>
            <person name="Richards T.A."/>
            <person name="Rocap G."/>
            <person name="Roy S.W."/>
            <person name="Sarai C."/>
            <person name="Schaack S."/>
            <person name="Shirato S."/>
            <person name="Slamovits C.H."/>
            <person name="Spencer D.F."/>
            <person name="Suzuki S."/>
            <person name="Worden A.Z."/>
            <person name="Zauner S."/>
            <person name="Barry K."/>
            <person name="Bell C."/>
            <person name="Bharti A.K."/>
            <person name="Crow J.A."/>
            <person name="Grimwood J."/>
            <person name="Kramer R."/>
            <person name="Lindquist E."/>
            <person name="Lucas S."/>
            <person name="Salamov A."/>
            <person name="McFadden G.I."/>
            <person name="Lane C.E."/>
            <person name="Keeling P.J."/>
            <person name="Gray M.W."/>
            <person name="Grigoriev I.V."/>
            <person name="Archibald J.M."/>
        </authorList>
    </citation>
    <scope>NUCLEOTIDE SEQUENCE</scope>
    <source>
        <strain evidence="4">CCMP2712</strain>
    </source>
</reference>
<reference evidence="2 4" key="1">
    <citation type="journal article" date="2012" name="Nature">
        <title>Algal genomes reveal evolutionary mosaicism and the fate of nucleomorphs.</title>
        <authorList>
            <consortium name="DOE Joint Genome Institute"/>
            <person name="Curtis B.A."/>
            <person name="Tanifuji G."/>
            <person name="Burki F."/>
            <person name="Gruber A."/>
            <person name="Irimia M."/>
            <person name="Maruyama S."/>
            <person name="Arias M.C."/>
            <person name="Ball S.G."/>
            <person name="Gile G.H."/>
            <person name="Hirakawa Y."/>
            <person name="Hopkins J.F."/>
            <person name="Kuo A."/>
            <person name="Rensing S.A."/>
            <person name="Schmutz J."/>
            <person name="Symeonidi A."/>
            <person name="Elias M."/>
            <person name="Eveleigh R.J."/>
            <person name="Herman E.K."/>
            <person name="Klute M.J."/>
            <person name="Nakayama T."/>
            <person name="Obornik M."/>
            <person name="Reyes-Prieto A."/>
            <person name="Armbrust E.V."/>
            <person name="Aves S.J."/>
            <person name="Beiko R.G."/>
            <person name="Coutinho P."/>
            <person name="Dacks J.B."/>
            <person name="Durnford D.G."/>
            <person name="Fast N.M."/>
            <person name="Green B.R."/>
            <person name="Grisdale C.J."/>
            <person name="Hempel F."/>
            <person name="Henrissat B."/>
            <person name="Hoppner M.P."/>
            <person name="Ishida K."/>
            <person name="Kim E."/>
            <person name="Koreny L."/>
            <person name="Kroth P.G."/>
            <person name="Liu Y."/>
            <person name="Malik S.B."/>
            <person name="Maier U.G."/>
            <person name="McRose D."/>
            <person name="Mock T."/>
            <person name="Neilson J.A."/>
            <person name="Onodera N.T."/>
            <person name="Poole A.M."/>
            <person name="Pritham E.J."/>
            <person name="Richards T.A."/>
            <person name="Rocap G."/>
            <person name="Roy S.W."/>
            <person name="Sarai C."/>
            <person name="Schaack S."/>
            <person name="Shirato S."/>
            <person name="Slamovits C.H."/>
            <person name="Spencer D.F."/>
            <person name="Suzuki S."/>
            <person name="Worden A.Z."/>
            <person name="Zauner S."/>
            <person name="Barry K."/>
            <person name="Bell C."/>
            <person name="Bharti A.K."/>
            <person name="Crow J.A."/>
            <person name="Grimwood J."/>
            <person name="Kramer R."/>
            <person name="Lindquist E."/>
            <person name="Lucas S."/>
            <person name="Salamov A."/>
            <person name="McFadden G.I."/>
            <person name="Lane C.E."/>
            <person name="Keeling P.J."/>
            <person name="Gray M.W."/>
            <person name="Grigoriev I.V."/>
            <person name="Archibald J.M."/>
        </authorList>
    </citation>
    <scope>NUCLEOTIDE SEQUENCE</scope>
    <source>
        <strain evidence="2 4">CCMP2712</strain>
    </source>
</reference>
<dbReference type="HOGENOM" id="CLU_1655520_0_0_1"/>
<dbReference type="EMBL" id="JH993015">
    <property type="protein sequence ID" value="EKX42724.1"/>
    <property type="molecule type" value="Genomic_DNA"/>
</dbReference>
<name>L1J3L9_GUITC</name>
<evidence type="ECO:0000313" key="3">
    <source>
        <dbReference type="EnsemblProtists" id="EKX42724"/>
    </source>
</evidence>
<gene>
    <name evidence="2" type="ORF">GUITHDRAFT_141116</name>
</gene>
<evidence type="ECO:0000256" key="1">
    <source>
        <dbReference type="SAM" id="MobiDB-lite"/>
    </source>
</evidence>
<dbReference type="GeneID" id="17299395"/>
<dbReference type="AlphaFoldDB" id="L1J3L9"/>
<dbReference type="RefSeq" id="XP_005829704.1">
    <property type="nucleotide sequence ID" value="XM_005829647.1"/>
</dbReference>
<reference evidence="3" key="3">
    <citation type="submission" date="2016-03" db="UniProtKB">
        <authorList>
            <consortium name="EnsemblProtists"/>
        </authorList>
    </citation>
    <scope>IDENTIFICATION</scope>
</reference>
<evidence type="ECO:0000313" key="2">
    <source>
        <dbReference type="EMBL" id="EKX42724.1"/>
    </source>
</evidence>
<keyword evidence="4" id="KW-1185">Reference proteome</keyword>